<dbReference type="EMBL" id="MU253928">
    <property type="protein sequence ID" value="KAG9244116.1"/>
    <property type="molecule type" value="Genomic_DNA"/>
</dbReference>
<keyword evidence="1" id="KW-0472">Membrane</keyword>
<proteinExistence type="predicted"/>
<protein>
    <submittedName>
        <fullName evidence="2">Uncharacterized protein</fullName>
    </submittedName>
</protein>
<feature type="transmembrane region" description="Helical" evidence="1">
    <location>
        <begin position="82"/>
        <end position="100"/>
    </location>
</feature>
<comment type="caution">
    <text evidence="2">The sequence shown here is derived from an EMBL/GenBank/DDBJ whole genome shotgun (WGS) entry which is preliminary data.</text>
</comment>
<dbReference type="Proteomes" id="UP000887226">
    <property type="component" value="Unassembled WGS sequence"/>
</dbReference>
<reference evidence="2" key="1">
    <citation type="journal article" date="2021" name="IMA Fungus">
        <title>Genomic characterization of three marine fungi, including Emericellopsis atlantica sp. nov. with signatures of a generalist lifestyle and marine biomass degradation.</title>
        <authorList>
            <person name="Hagestad O.C."/>
            <person name="Hou L."/>
            <person name="Andersen J.H."/>
            <person name="Hansen E.H."/>
            <person name="Altermark B."/>
            <person name="Li C."/>
            <person name="Kuhnert E."/>
            <person name="Cox R.J."/>
            <person name="Crous P.W."/>
            <person name="Spatafora J.W."/>
            <person name="Lail K."/>
            <person name="Amirebrahimi M."/>
            <person name="Lipzen A."/>
            <person name="Pangilinan J."/>
            <person name="Andreopoulos W."/>
            <person name="Hayes R.D."/>
            <person name="Ng V."/>
            <person name="Grigoriev I.V."/>
            <person name="Jackson S.A."/>
            <person name="Sutton T.D.S."/>
            <person name="Dobson A.D.W."/>
            <person name="Rama T."/>
        </authorList>
    </citation>
    <scope>NUCLEOTIDE SEQUENCE</scope>
    <source>
        <strain evidence="2">TRa3180A</strain>
    </source>
</reference>
<gene>
    <name evidence="2" type="ORF">BJ878DRAFT_507723</name>
</gene>
<keyword evidence="3" id="KW-1185">Reference proteome</keyword>
<feature type="transmembrane region" description="Helical" evidence="1">
    <location>
        <begin position="48"/>
        <end position="70"/>
    </location>
</feature>
<sequence>MSRRFRALLLHYIMDAMHIGCSISNYLVDRAQATLRKDISQPSLDCKAASLFVKLILFSSGLFAVARLFWRLPLDVDLEAPLAVLSETLITLSVFWTALLHCCMIC</sequence>
<keyword evidence="1" id="KW-1133">Transmembrane helix</keyword>
<organism evidence="2 3">
    <name type="scientific">Calycina marina</name>
    <dbReference type="NCBI Taxonomy" id="1763456"/>
    <lineage>
        <taxon>Eukaryota</taxon>
        <taxon>Fungi</taxon>
        <taxon>Dikarya</taxon>
        <taxon>Ascomycota</taxon>
        <taxon>Pezizomycotina</taxon>
        <taxon>Leotiomycetes</taxon>
        <taxon>Helotiales</taxon>
        <taxon>Pezizellaceae</taxon>
        <taxon>Calycina</taxon>
    </lineage>
</organism>
<accession>A0A9P7Z2K0</accession>
<name>A0A9P7Z2K0_9HELO</name>
<evidence type="ECO:0000313" key="2">
    <source>
        <dbReference type="EMBL" id="KAG9244116.1"/>
    </source>
</evidence>
<evidence type="ECO:0000313" key="3">
    <source>
        <dbReference type="Proteomes" id="UP000887226"/>
    </source>
</evidence>
<evidence type="ECO:0000256" key="1">
    <source>
        <dbReference type="SAM" id="Phobius"/>
    </source>
</evidence>
<dbReference type="AlphaFoldDB" id="A0A9P7Z2K0"/>
<keyword evidence="1" id="KW-0812">Transmembrane</keyword>